<dbReference type="RefSeq" id="WP_076110701.1">
    <property type="nucleotide sequence ID" value="NZ_MPTB01000013.1"/>
</dbReference>
<feature type="domain" description="Glycosyl transferase family 1" evidence="1">
    <location>
        <begin position="194"/>
        <end position="309"/>
    </location>
</feature>
<dbReference type="InterPro" id="IPR001296">
    <property type="entry name" value="Glyco_trans_1"/>
</dbReference>
<dbReference type="Proteomes" id="UP000187412">
    <property type="component" value="Unassembled WGS sequence"/>
</dbReference>
<name>A0ABX3HF54_PAEBO</name>
<keyword evidence="3" id="KW-1185">Reference proteome</keyword>
<evidence type="ECO:0000259" key="1">
    <source>
        <dbReference type="Pfam" id="PF00534"/>
    </source>
</evidence>
<dbReference type="SUPFAM" id="SSF53756">
    <property type="entry name" value="UDP-Glycosyltransferase/glycogen phosphorylase"/>
    <property type="match status" value="1"/>
</dbReference>
<gene>
    <name evidence="2" type="ORF">BSK56_11815</name>
</gene>
<dbReference type="InterPro" id="IPR050194">
    <property type="entry name" value="Glycosyltransferase_grp1"/>
</dbReference>
<dbReference type="PANTHER" id="PTHR45947">
    <property type="entry name" value="SULFOQUINOVOSYL TRANSFERASE SQD2"/>
    <property type="match status" value="1"/>
</dbReference>
<comment type="caution">
    <text evidence="2">The sequence shown here is derived from an EMBL/GenBank/DDBJ whole genome shotgun (WGS) entry which is preliminary data.</text>
</comment>
<protein>
    <recommendedName>
        <fullName evidence="1">Glycosyl transferase family 1 domain-containing protein</fullName>
    </recommendedName>
</protein>
<evidence type="ECO:0000313" key="3">
    <source>
        <dbReference type="Proteomes" id="UP000187412"/>
    </source>
</evidence>
<dbReference type="CDD" id="cd03812">
    <property type="entry name" value="GT4_CapH-like"/>
    <property type="match status" value="1"/>
</dbReference>
<dbReference type="PANTHER" id="PTHR45947:SF3">
    <property type="entry name" value="SULFOQUINOVOSYL TRANSFERASE SQD2"/>
    <property type="match status" value="1"/>
</dbReference>
<organism evidence="2 3">
    <name type="scientific">Paenibacillus borealis</name>
    <dbReference type="NCBI Taxonomy" id="160799"/>
    <lineage>
        <taxon>Bacteria</taxon>
        <taxon>Bacillati</taxon>
        <taxon>Bacillota</taxon>
        <taxon>Bacilli</taxon>
        <taxon>Bacillales</taxon>
        <taxon>Paenibacillaceae</taxon>
        <taxon>Paenibacillus</taxon>
    </lineage>
</organism>
<reference evidence="2 3" key="1">
    <citation type="submission" date="2016-10" db="EMBL/GenBank/DDBJ databases">
        <title>Paenibacillus species isolates.</title>
        <authorList>
            <person name="Beno S.M."/>
        </authorList>
    </citation>
    <scope>NUCLEOTIDE SEQUENCE [LARGE SCALE GENOMIC DNA]</scope>
    <source>
        <strain evidence="2 3">FSL H7-0744</strain>
    </source>
</reference>
<accession>A0ABX3HF54</accession>
<dbReference type="EMBL" id="MPTB01000013">
    <property type="protein sequence ID" value="OMD47993.1"/>
    <property type="molecule type" value="Genomic_DNA"/>
</dbReference>
<dbReference type="Pfam" id="PF00534">
    <property type="entry name" value="Glycos_transf_1"/>
    <property type="match status" value="1"/>
</dbReference>
<dbReference type="Gene3D" id="3.40.50.2000">
    <property type="entry name" value="Glycogen Phosphorylase B"/>
    <property type="match status" value="2"/>
</dbReference>
<evidence type="ECO:0000313" key="2">
    <source>
        <dbReference type="EMBL" id="OMD47993.1"/>
    </source>
</evidence>
<sequence>MNGPVRILHVFGAMNCGGAETLIMNVYRKIDKEKFQFDFAVNTDIPGYYDNEIKALGGRIFCHPSPKDNIIKYIQAFNNTIKYYGPFIAVHSHVHNFSAIPIIIAKFNNVPVRVAHSHSTLGYHGINVRNVYYFICKKAMNLYSTNLLSCSSDAAHALFGKGILKDVKHQILLNGINLEVFENILENQNIGYIKLGLKEKSVVFGHVGSFSYPKNHKFIIDLFRDILKKIPESHLLLIGDGPLKKEIEESTKLMGIYDHVHFLGIRDDIPQLLNLMDVFIFPSLHEGLGIALIEAQAAGIPCIASNNVPKDANLNSGYFEFLPLNNDFSQWQIKINEALQSKENIISPQERFELIRKKGFSVDSTTKILEEIYG</sequence>
<proteinExistence type="predicted"/>